<keyword evidence="3 5" id="KW-0238">DNA-binding</keyword>
<name>A0ABS9WXA5_9GAMM</name>
<evidence type="ECO:0000313" key="6">
    <source>
        <dbReference type="Proteomes" id="UP001139646"/>
    </source>
</evidence>
<dbReference type="Pfam" id="PF13356">
    <property type="entry name" value="Arm-DNA-bind_3"/>
    <property type="match status" value="1"/>
</dbReference>
<dbReference type="GO" id="GO:0003677">
    <property type="term" value="F:DNA binding"/>
    <property type="evidence" value="ECO:0007669"/>
    <property type="project" value="UniProtKB-KW"/>
</dbReference>
<evidence type="ECO:0000259" key="4">
    <source>
        <dbReference type="Pfam" id="PF13356"/>
    </source>
</evidence>
<dbReference type="PANTHER" id="PTHR30629:SF2">
    <property type="entry name" value="PROPHAGE INTEGRASE INTS-RELATED"/>
    <property type="match status" value="1"/>
</dbReference>
<dbReference type="EMBL" id="JAKKSL010000001">
    <property type="protein sequence ID" value="MCI2282613.1"/>
    <property type="molecule type" value="Genomic_DNA"/>
</dbReference>
<dbReference type="Gene3D" id="1.10.150.130">
    <property type="match status" value="1"/>
</dbReference>
<evidence type="ECO:0000256" key="3">
    <source>
        <dbReference type="ARBA" id="ARBA00023125"/>
    </source>
</evidence>
<proteinExistence type="inferred from homology"/>
<feature type="domain" description="Integrase DNA-binding" evidence="4">
    <location>
        <begin position="21"/>
        <end position="95"/>
    </location>
</feature>
<dbReference type="InterPro" id="IPR038488">
    <property type="entry name" value="Integrase_DNA-bd_sf"/>
</dbReference>
<keyword evidence="6" id="KW-1185">Reference proteome</keyword>
<comment type="caution">
    <text evidence="5">The sequence shown here is derived from an EMBL/GenBank/DDBJ whole genome shotgun (WGS) entry which is preliminary data.</text>
</comment>
<accession>A0ABS9WXA5</accession>
<dbReference type="InterPro" id="IPR011010">
    <property type="entry name" value="DNA_brk_join_enz"/>
</dbReference>
<dbReference type="Gene3D" id="3.30.160.390">
    <property type="entry name" value="Integrase, DNA-binding domain"/>
    <property type="match status" value="1"/>
</dbReference>
<dbReference type="InterPro" id="IPR050808">
    <property type="entry name" value="Phage_Integrase"/>
</dbReference>
<comment type="similarity">
    <text evidence="1">Belongs to the 'phage' integrase family.</text>
</comment>
<evidence type="ECO:0000313" key="5">
    <source>
        <dbReference type="EMBL" id="MCI2282613.1"/>
    </source>
</evidence>
<sequence>MVTHSRDKKLNQKNAEDFNNKATRDERLWGENGLHLKKKAKGCAFVVRFRSPTGKRKDITLGKYGVMSLEQAKNKALLIASEGLDKKDPLEERRKRKLELARLESSTVGNFYYGYYTDVQHSKKDGQGSLLRIKKHFNYWFHKPMSEITPNDVDLWFRNAKKQGAKFSGIQRNYAAFKALLNLAVKQKIIKVNPIIDKHLNKPFEENNDDIKEKGDSFTKKRYKGYLMELSLEKLS</sequence>
<gene>
    <name evidence="5" type="ORF">L3081_03345</name>
</gene>
<dbReference type="InterPro" id="IPR010998">
    <property type="entry name" value="Integrase_recombinase_N"/>
</dbReference>
<evidence type="ECO:0000256" key="2">
    <source>
        <dbReference type="ARBA" id="ARBA00022908"/>
    </source>
</evidence>
<reference evidence="5" key="1">
    <citation type="submission" date="2022-01" db="EMBL/GenBank/DDBJ databases">
        <title>Colwellia maritima, isolated from seawater.</title>
        <authorList>
            <person name="Kristyanto S."/>
            <person name="Jung J."/>
            <person name="Jeon C.O."/>
        </authorList>
    </citation>
    <scope>NUCLEOTIDE SEQUENCE</scope>
    <source>
        <strain evidence="5">MSW7</strain>
    </source>
</reference>
<protein>
    <submittedName>
        <fullName evidence="5">Arm DNA-binding domain-containing protein</fullName>
    </submittedName>
</protein>
<dbReference type="SUPFAM" id="SSF56349">
    <property type="entry name" value="DNA breaking-rejoining enzymes"/>
    <property type="match status" value="1"/>
</dbReference>
<evidence type="ECO:0000256" key="1">
    <source>
        <dbReference type="ARBA" id="ARBA00008857"/>
    </source>
</evidence>
<dbReference type="InterPro" id="IPR025166">
    <property type="entry name" value="Integrase_DNA_bind_dom"/>
</dbReference>
<keyword evidence="2" id="KW-0229">DNA integration</keyword>
<organism evidence="5 6">
    <name type="scientific">Colwellia maritima</name>
    <dbReference type="NCBI Taxonomy" id="2912588"/>
    <lineage>
        <taxon>Bacteria</taxon>
        <taxon>Pseudomonadati</taxon>
        <taxon>Pseudomonadota</taxon>
        <taxon>Gammaproteobacteria</taxon>
        <taxon>Alteromonadales</taxon>
        <taxon>Colwelliaceae</taxon>
        <taxon>Colwellia</taxon>
    </lineage>
</organism>
<dbReference type="Proteomes" id="UP001139646">
    <property type="component" value="Unassembled WGS sequence"/>
</dbReference>
<dbReference type="PANTHER" id="PTHR30629">
    <property type="entry name" value="PROPHAGE INTEGRASE"/>
    <property type="match status" value="1"/>
</dbReference>
<dbReference type="RefSeq" id="WP_242283466.1">
    <property type="nucleotide sequence ID" value="NZ_JAKKSL010000001.1"/>
</dbReference>